<evidence type="ECO:0000313" key="3">
    <source>
        <dbReference type="EMBL" id="GAI09873.1"/>
    </source>
</evidence>
<sequence>MVLNKVDKEKIITKYQYHTNDTGSPEVQIALLTERINDLTGHLNKNTKDFHSKQGLLKMVGKRRRLLNYLKDNDVNKYRKVIDSLNLRK</sequence>
<dbReference type="EMBL" id="BARV01035552">
    <property type="protein sequence ID" value="GAI57830.1"/>
    <property type="molecule type" value="Genomic_DNA"/>
</dbReference>
<dbReference type="InterPro" id="IPR000589">
    <property type="entry name" value="Ribosomal_uS15"/>
</dbReference>
<dbReference type="Pfam" id="PF00312">
    <property type="entry name" value="Ribosomal_S15"/>
    <property type="match status" value="1"/>
</dbReference>
<evidence type="ECO:0000256" key="2">
    <source>
        <dbReference type="ARBA" id="ARBA00023274"/>
    </source>
</evidence>
<reference evidence="3" key="1">
    <citation type="journal article" date="2014" name="Front. Microbiol.">
        <title>High frequency of phylogenetically diverse reductive dehalogenase-homologous genes in deep subseafloor sedimentary metagenomes.</title>
        <authorList>
            <person name="Kawai M."/>
            <person name="Futagami T."/>
            <person name="Toyoda A."/>
            <person name="Takaki Y."/>
            <person name="Nishi S."/>
            <person name="Hori S."/>
            <person name="Arai W."/>
            <person name="Tsubouchi T."/>
            <person name="Morono Y."/>
            <person name="Uchiyama I."/>
            <person name="Ito T."/>
            <person name="Fujiyama A."/>
            <person name="Inagaki F."/>
            <person name="Takami H."/>
        </authorList>
    </citation>
    <scope>NUCLEOTIDE SEQUENCE</scope>
    <source>
        <strain evidence="3">Expedition CK06-06</strain>
    </source>
</reference>
<dbReference type="PANTHER" id="PTHR23321">
    <property type="entry name" value="RIBOSOMAL PROTEIN S15, BACTERIAL AND ORGANELLAR"/>
    <property type="match status" value="1"/>
</dbReference>
<dbReference type="EMBL" id="BARV01003649">
    <property type="protein sequence ID" value="GAI09873.1"/>
    <property type="molecule type" value="Genomic_DNA"/>
</dbReference>
<evidence type="ECO:0000313" key="4">
    <source>
        <dbReference type="EMBL" id="GAI57830.1"/>
    </source>
</evidence>
<dbReference type="Gene3D" id="1.10.287.10">
    <property type="entry name" value="S15/NS1, RNA-binding"/>
    <property type="match status" value="1"/>
</dbReference>
<dbReference type="GO" id="GO:0003735">
    <property type="term" value="F:structural constituent of ribosome"/>
    <property type="evidence" value="ECO:0007669"/>
    <property type="project" value="InterPro"/>
</dbReference>
<dbReference type="Gene3D" id="6.10.250.3130">
    <property type="match status" value="1"/>
</dbReference>
<dbReference type="GO" id="GO:0022627">
    <property type="term" value="C:cytosolic small ribosomal subunit"/>
    <property type="evidence" value="ECO:0007669"/>
    <property type="project" value="TreeGrafter"/>
</dbReference>
<dbReference type="PANTHER" id="PTHR23321:SF26">
    <property type="entry name" value="SMALL RIBOSOMAL SUBUNIT PROTEIN US15M"/>
    <property type="match status" value="1"/>
</dbReference>
<dbReference type="FunFam" id="1.10.287.10:FF:000002">
    <property type="entry name" value="30S ribosomal protein S15"/>
    <property type="match status" value="1"/>
</dbReference>
<evidence type="ECO:0008006" key="5">
    <source>
        <dbReference type="Google" id="ProtNLM"/>
    </source>
</evidence>
<accession>X1KT50</accession>
<proteinExistence type="inferred from homology"/>
<dbReference type="PROSITE" id="PS00362">
    <property type="entry name" value="RIBOSOMAL_S15"/>
    <property type="match status" value="1"/>
</dbReference>
<organism evidence="3">
    <name type="scientific">marine sediment metagenome</name>
    <dbReference type="NCBI Taxonomy" id="412755"/>
    <lineage>
        <taxon>unclassified sequences</taxon>
        <taxon>metagenomes</taxon>
        <taxon>ecological metagenomes</taxon>
    </lineage>
</organism>
<dbReference type="SUPFAM" id="SSF47060">
    <property type="entry name" value="S15/NS1 RNA-binding domain"/>
    <property type="match status" value="1"/>
</dbReference>
<dbReference type="HAMAP" id="MF_01343_B">
    <property type="entry name" value="Ribosomal_uS15_B"/>
    <property type="match status" value="1"/>
</dbReference>
<keyword evidence="2" id="KW-0687">Ribonucleoprotein</keyword>
<dbReference type="GO" id="GO:0006412">
    <property type="term" value="P:translation"/>
    <property type="evidence" value="ECO:0007669"/>
    <property type="project" value="InterPro"/>
</dbReference>
<dbReference type="CDD" id="cd00353">
    <property type="entry name" value="Ribosomal_S15p_S13e"/>
    <property type="match status" value="1"/>
</dbReference>
<dbReference type="NCBIfam" id="TIGR00952">
    <property type="entry name" value="S15_bact"/>
    <property type="match status" value="1"/>
</dbReference>
<dbReference type="SMART" id="SM01387">
    <property type="entry name" value="Ribosomal_S15"/>
    <property type="match status" value="1"/>
</dbReference>
<dbReference type="AlphaFoldDB" id="X1KT50"/>
<dbReference type="InterPro" id="IPR005290">
    <property type="entry name" value="Ribosomal_uS15_bac-type"/>
</dbReference>
<evidence type="ECO:0000256" key="1">
    <source>
        <dbReference type="ARBA" id="ARBA00022980"/>
    </source>
</evidence>
<dbReference type="InterPro" id="IPR009068">
    <property type="entry name" value="uS15_NS1_RNA-bd_sf"/>
</dbReference>
<gene>
    <name evidence="3" type="ORF">S06H3_08595</name>
    <name evidence="4" type="ORF">S06H3_55451</name>
</gene>
<keyword evidence="1" id="KW-0689">Ribosomal protein</keyword>
<name>X1KT50_9ZZZZ</name>
<comment type="caution">
    <text evidence="3">The sequence shown here is derived from an EMBL/GenBank/DDBJ whole genome shotgun (WGS) entry which is preliminary data.</text>
</comment>
<protein>
    <recommendedName>
        <fullName evidence="5">30S ribosomal protein S15</fullName>
    </recommendedName>
</protein>